<dbReference type="RefSeq" id="WP_005993418.1">
    <property type="nucleotide sequence ID" value="NZ_AECZ01000011.1"/>
</dbReference>
<dbReference type="AlphaFoldDB" id="E1JWG9"/>
<dbReference type="EMBL" id="AECZ01000011">
    <property type="protein sequence ID" value="EFL51266.1"/>
    <property type="molecule type" value="Genomic_DNA"/>
</dbReference>
<evidence type="ECO:0000313" key="3">
    <source>
        <dbReference type="Proteomes" id="UP000006250"/>
    </source>
</evidence>
<sequence length="288" mass="30532" precursor="true">MRALRVFLLGLGFMVLAIRPAFAADPVLTILFSGNTYGYYDPCPTCGPEKLGGLARRATYIRNLRTQPPTAGKTLVVAGAWEFLPEVSAAPPEPEKLPAVAKAHERLGYDVLAVTPAEVKVLTEHKAAVPKDAVILGQEPTTRIMTIGGKAVGLVFFPMPADVSAPVPDKLMDAVAKAASGLRGKTALVVGISPWGAIDEEAFINTRVGAVDVLLGSGGGSGFPSRTSKNGKTLWTRAYIKGKTINRLDLFALPGASGFTWKVGDNFMAKVQPLDAAFPQDEAIEKLF</sequence>
<dbReference type="STRING" id="596151.DesfrDRAFT_1968"/>
<protein>
    <submittedName>
        <fullName evidence="2">Uncharacterized protein</fullName>
    </submittedName>
</protein>
<gene>
    <name evidence="2" type="ORF">DesfrDRAFT_1968</name>
</gene>
<comment type="caution">
    <text evidence="2">The sequence shown here is derived from an EMBL/GenBank/DDBJ whole genome shotgun (WGS) entry which is preliminary data.</text>
</comment>
<keyword evidence="3" id="KW-1185">Reference proteome</keyword>
<feature type="signal peptide" evidence="1">
    <location>
        <begin position="1"/>
        <end position="23"/>
    </location>
</feature>
<name>E1JWG9_SOLFR</name>
<dbReference type="InterPro" id="IPR029052">
    <property type="entry name" value="Metallo-depent_PP-like"/>
</dbReference>
<evidence type="ECO:0000313" key="2">
    <source>
        <dbReference type="EMBL" id="EFL51266.1"/>
    </source>
</evidence>
<dbReference type="eggNOG" id="COG0737">
    <property type="taxonomic scope" value="Bacteria"/>
</dbReference>
<feature type="chain" id="PRO_5003147985" evidence="1">
    <location>
        <begin position="24"/>
        <end position="288"/>
    </location>
</feature>
<reference evidence="2 3" key="1">
    <citation type="submission" date="2010-08" db="EMBL/GenBank/DDBJ databases">
        <title>The draft genome of Desulfovibrio fructosovorans JJ.</title>
        <authorList>
            <consortium name="US DOE Joint Genome Institute (JGI-PGF)"/>
            <person name="Lucas S."/>
            <person name="Copeland A."/>
            <person name="Lapidus A."/>
            <person name="Cheng J.-F."/>
            <person name="Bruce D."/>
            <person name="Goodwin L."/>
            <person name="Pitluck S."/>
            <person name="Land M.L."/>
            <person name="Hauser L."/>
            <person name="Chang Y.-J."/>
            <person name="Jeffries C."/>
            <person name="Wall J.D."/>
            <person name="Stahl D.A."/>
            <person name="Arkin A.P."/>
            <person name="Dehal P."/>
            <person name="Stolyar S.M."/>
            <person name="Hazen T.C."/>
            <person name="Woyke T.J."/>
        </authorList>
    </citation>
    <scope>NUCLEOTIDE SEQUENCE [LARGE SCALE GENOMIC DNA]</scope>
    <source>
        <strain evidence="2 3">JJ</strain>
    </source>
</reference>
<keyword evidence="1" id="KW-0732">Signal</keyword>
<dbReference type="SUPFAM" id="SSF56300">
    <property type="entry name" value="Metallo-dependent phosphatases"/>
    <property type="match status" value="1"/>
</dbReference>
<dbReference type="OrthoDB" id="5452986at2"/>
<accession>E1JWG9</accession>
<organism evidence="2 3">
    <name type="scientific">Solidesulfovibrio fructosivorans JJ]</name>
    <dbReference type="NCBI Taxonomy" id="596151"/>
    <lineage>
        <taxon>Bacteria</taxon>
        <taxon>Pseudomonadati</taxon>
        <taxon>Thermodesulfobacteriota</taxon>
        <taxon>Desulfovibrionia</taxon>
        <taxon>Desulfovibrionales</taxon>
        <taxon>Desulfovibrionaceae</taxon>
        <taxon>Solidesulfovibrio</taxon>
    </lineage>
</organism>
<dbReference type="Proteomes" id="UP000006250">
    <property type="component" value="Unassembled WGS sequence"/>
</dbReference>
<proteinExistence type="predicted"/>
<evidence type="ECO:0000256" key="1">
    <source>
        <dbReference type="SAM" id="SignalP"/>
    </source>
</evidence>